<protein>
    <recommendedName>
        <fullName evidence="3">Outer membrane protein assembly factor BamE</fullName>
    </recommendedName>
</protein>
<dbReference type="Proteomes" id="UP000819052">
    <property type="component" value="Unassembled WGS sequence"/>
</dbReference>
<evidence type="ECO:0000313" key="1">
    <source>
        <dbReference type="EMBL" id="NHZ38651.1"/>
    </source>
</evidence>
<comment type="caution">
    <text evidence="1">The sequence shown here is derived from an EMBL/GenBank/DDBJ whole genome shotgun (WGS) entry which is preliminary data.</text>
</comment>
<evidence type="ECO:0000313" key="2">
    <source>
        <dbReference type="Proteomes" id="UP000819052"/>
    </source>
</evidence>
<evidence type="ECO:0008006" key="3">
    <source>
        <dbReference type="Google" id="ProtNLM"/>
    </source>
</evidence>
<dbReference type="RefSeq" id="WP_167073624.1">
    <property type="nucleotide sequence ID" value="NZ_VVIW01000001.1"/>
</dbReference>
<gene>
    <name evidence="1" type="ORF">F1609_00495</name>
</gene>
<sequence length="125" mass="14188">MQNKLSIIRKGMDLAKVQSTANITSSPISETIDSRTFSVIKFPADGVQIFFDKNVVSSVRFERPFSEAVEGVRLGSSKDEVVNIMGKPDRLWPIDDGVERWLYDKPTFMRLDFDPLTNVVSTIFR</sequence>
<reference evidence="1 2" key="1">
    <citation type="submission" date="2019-09" db="EMBL/GenBank/DDBJ databases">
        <title>Taxonomy of Antarctic Massilia spp.: description of Massilia rubra sp. nov., Massilia aquatica sp. nov., Massilia mucilaginosa sp. nov., Massilia frigida sp. nov. isolated from streams, lakes and regoliths.</title>
        <authorList>
            <person name="Holochova P."/>
            <person name="Sedlacek I."/>
            <person name="Kralova S."/>
            <person name="Maslanova I."/>
            <person name="Busse H.-J."/>
            <person name="Stankova E."/>
            <person name="Vrbovska V."/>
            <person name="Kovarovic V."/>
            <person name="Bartak M."/>
            <person name="Svec P."/>
            <person name="Pantucek R."/>
        </authorList>
    </citation>
    <scope>NUCLEOTIDE SEQUENCE [LARGE SCALE GENOMIC DNA]</scope>
    <source>
        <strain evidence="1 2">CCM 8693</strain>
    </source>
</reference>
<proteinExistence type="predicted"/>
<accession>A0ABX0LUW9</accession>
<keyword evidence="2" id="KW-1185">Reference proteome</keyword>
<organism evidence="1 2">
    <name type="scientific">Massilia aquatica</name>
    <dbReference type="NCBI Taxonomy" id="2609000"/>
    <lineage>
        <taxon>Bacteria</taxon>
        <taxon>Pseudomonadati</taxon>
        <taxon>Pseudomonadota</taxon>
        <taxon>Betaproteobacteria</taxon>
        <taxon>Burkholderiales</taxon>
        <taxon>Oxalobacteraceae</taxon>
        <taxon>Telluria group</taxon>
        <taxon>Massilia</taxon>
    </lineage>
</organism>
<name>A0ABX0LUW9_9BURK</name>
<dbReference type="EMBL" id="VVIW01000001">
    <property type="protein sequence ID" value="NHZ38651.1"/>
    <property type="molecule type" value="Genomic_DNA"/>
</dbReference>